<dbReference type="GO" id="GO:0047326">
    <property type="term" value="F:inositol-1,3,4,6-tetrakisphosphate 5-kinase activity"/>
    <property type="evidence" value="ECO:0007669"/>
    <property type="project" value="RHEA"/>
</dbReference>
<dbReference type="PANTHER" id="PTHR12400">
    <property type="entry name" value="INOSITOL POLYPHOSPHATE KINASE"/>
    <property type="match status" value="1"/>
</dbReference>
<dbReference type="EMBL" id="LSMT01000110">
    <property type="protein sequence ID" value="PFX27121.1"/>
    <property type="molecule type" value="Genomic_DNA"/>
</dbReference>
<keyword evidence="3" id="KW-0547">Nucleotide-binding</keyword>
<dbReference type="EC" id="2.7.-.-" evidence="8"/>
<dbReference type="InterPro" id="IPR005522">
    <property type="entry name" value="IPK"/>
</dbReference>
<evidence type="ECO:0000256" key="7">
    <source>
        <dbReference type="ARBA" id="ARBA00036525"/>
    </source>
</evidence>
<evidence type="ECO:0000256" key="6">
    <source>
        <dbReference type="ARBA" id="ARBA00036164"/>
    </source>
</evidence>
<dbReference type="AlphaFoldDB" id="A0A2B4SB63"/>
<evidence type="ECO:0000313" key="9">
    <source>
        <dbReference type="EMBL" id="PFX27121.1"/>
    </source>
</evidence>
<evidence type="ECO:0000256" key="3">
    <source>
        <dbReference type="ARBA" id="ARBA00022741"/>
    </source>
</evidence>
<comment type="caution">
    <text evidence="9">The sequence shown here is derived from an EMBL/GenBank/DDBJ whole genome shotgun (WGS) entry which is preliminary data.</text>
</comment>
<comment type="catalytic activity">
    <reaction evidence="7">
        <text>1D-myo-inositol 1,3,4,6-tetrakisphosphate + ATP = 1D-myo-inositol 1,3,4,5,6-pentakisphosphate + ADP + H(+)</text>
        <dbReference type="Rhea" id="RHEA:12717"/>
        <dbReference type="ChEBI" id="CHEBI:15378"/>
        <dbReference type="ChEBI" id="CHEBI:30616"/>
        <dbReference type="ChEBI" id="CHEBI:57660"/>
        <dbReference type="ChEBI" id="CHEBI:57733"/>
        <dbReference type="ChEBI" id="CHEBI:456216"/>
        <dbReference type="EC" id="2.7.1.140"/>
    </reaction>
</comment>
<proteinExistence type="inferred from homology"/>
<evidence type="ECO:0000256" key="8">
    <source>
        <dbReference type="RuleBase" id="RU363090"/>
    </source>
</evidence>
<dbReference type="Pfam" id="PF03770">
    <property type="entry name" value="IPK"/>
    <property type="match status" value="1"/>
</dbReference>
<comment type="catalytic activity">
    <reaction evidence="6">
        <text>1D-myo-inositol 1,4,5-trisphosphate + 2 ATP = 1D-myo-inositol 1,3,4,5,6-pentakisphosphate + 2 ADP + 2 H(+)</text>
        <dbReference type="Rhea" id="RHEA:32359"/>
        <dbReference type="ChEBI" id="CHEBI:15378"/>
        <dbReference type="ChEBI" id="CHEBI:30616"/>
        <dbReference type="ChEBI" id="CHEBI:57733"/>
        <dbReference type="ChEBI" id="CHEBI:203600"/>
        <dbReference type="ChEBI" id="CHEBI:456216"/>
        <dbReference type="EC" id="2.7.1.151"/>
    </reaction>
</comment>
<dbReference type="GO" id="GO:0005737">
    <property type="term" value="C:cytoplasm"/>
    <property type="evidence" value="ECO:0007669"/>
    <property type="project" value="TreeGrafter"/>
</dbReference>
<evidence type="ECO:0000256" key="5">
    <source>
        <dbReference type="ARBA" id="ARBA00022840"/>
    </source>
</evidence>
<sequence>MATGSSSVAVALMPYPYQVAGHAAQGPLKLTDDGCVLKPIQRPPKGMREVVFYDTVFNKSEKRDEILQLRRLLPYYHGIVEIDTSKYLKLENITNKFQLPCVMDIKMGRVTWDDHADETFRERRRKKWPLKEVTGFSILGFMVYNHQTCCHEHFNDEWCRKLFTVQDAEKCFHQFLGSIQLEMTFDILGQLLANLVDIKEWFTTQRLFRFIASSILIVYEANSSKKFGKHQNSHQQSETVENMHQLSPKNLLVDAKIIDTAHVFPSTDFDSNYLFGLENLISILEKCKEKYAVK</sequence>
<evidence type="ECO:0000313" key="10">
    <source>
        <dbReference type="Proteomes" id="UP000225706"/>
    </source>
</evidence>
<dbReference type="Gene3D" id="3.30.470.160">
    <property type="entry name" value="Inositol polyphosphate kinase"/>
    <property type="match status" value="1"/>
</dbReference>
<keyword evidence="5" id="KW-0067">ATP-binding</keyword>
<protein>
    <recommendedName>
        <fullName evidence="8">Kinase</fullName>
        <ecNumber evidence="8">2.7.-.-</ecNumber>
    </recommendedName>
</protein>
<accession>A0A2B4SB63</accession>
<reference evidence="10" key="1">
    <citation type="journal article" date="2017" name="bioRxiv">
        <title>Comparative analysis of the genomes of Stylophora pistillata and Acropora digitifera provides evidence for extensive differences between species of corals.</title>
        <authorList>
            <person name="Voolstra C.R."/>
            <person name="Li Y."/>
            <person name="Liew Y.J."/>
            <person name="Baumgarten S."/>
            <person name="Zoccola D."/>
            <person name="Flot J.-F."/>
            <person name="Tambutte S."/>
            <person name="Allemand D."/>
            <person name="Aranda M."/>
        </authorList>
    </citation>
    <scope>NUCLEOTIDE SEQUENCE [LARGE SCALE GENOMIC DNA]</scope>
</reference>
<evidence type="ECO:0000256" key="2">
    <source>
        <dbReference type="ARBA" id="ARBA00022679"/>
    </source>
</evidence>
<dbReference type="InterPro" id="IPR038286">
    <property type="entry name" value="IPK_sf"/>
</dbReference>
<dbReference type="SUPFAM" id="SSF56104">
    <property type="entry name" value="SAICAR synthase-like"/>
    <property type="match status" value="1"/>
</dbReference>
<organism evidence="9 10">
    <name type="scientific">Stylophora pistillata</name>
    <name type="common">Smooth cauliflower coral</name>
    <dbReference type="NCBI Taxonomy" id="50429"/>
    <lineage>
        <taxon>Eukaryota</taxon>
        <taxon>Metazoa</taxon>
        <taxon>Cnidaria</taxon>
        <taxon>Anthozoa</taxon>
        <taxon>Hexacorallia</taxon>
        <taxon>Scleractinia</taxon>
        <taxon>Astrocoeniina</taxon>
        <taxon>Pocilloporidae</taxon>
        <taxon>Stylophora</taxon>
    </lineage>
</organism>
<comment type="similarity">
    <text evidence="1 8">Belongs to the inositol phosphokinase (IPK) family.</text>
</comment>
<dbReference type="GO" id="GO:0005524">
    <property type="term" value="F:ATP binding"/>
    <property type="evidence" value="ECO:0007669"/>
    <property type="project" value="UniProtKB-KW"/>
</dbReference>
<keyword evidence="2 8" id="KW-0808">Transferase</keyword>
<dbReference type="Proteomes" id="UP000225706">
    <property type="component" value="Unassembled WGS sequence"/>
</dbReference>
<keyword evidence="10" id="KW-1185">Reference proteome</keyword>
<name>A0A2B4SB63_STYPI</name>
<dbReference type="PANTHER" id="PTHR12400:SF51">
    <property type="entry name" value="INOSITOL POLYPHOSPHATE MULTIKINASE"/>
    <property type="match status" value="1"/>
</dbReference>
<keyword evidence="4 8" id="KW-0418">Kinase</keyword>
<evidence type="ECO:0000256" key="4">
    <source>
        <dbReference type="ARBA" id="ARBA00022777"/>
    </source>
</evidence>
<dbReference type="STRING" id="50429.A0A2B4SB63"/>
<dbReference type="GO" id="GO:0008440">
    <property type="term" value="F:inositol-1,4,5-trisphosphate 3-kinase activity"/>
    <property type="evidence" value="ECO:0007669"/>
    <property type="project" value="TreeGrafter"/>
</dbReference>
<evidence type="ECO:0000256" key="1">
    <source>
        <dbReference type="ARBA" id="ARBA00007374"/>
    </source>
</evidence>
<dbReference type="OrthoDB" id="338650at2759"/>
<gene>
    <name evidence="9" type="primary">IPMK</name>
    <name evidence="9" type="ORF">AWC38_SpisGene8194</name>
</gene>
<dbReference type="GO" id="GO:0032958">
    <property type="term" value="P:inositol phosphate biosynthetic process"/>
    <property type="evidence" value="ECO:0007669"/>
    <property type="project" value="InterPro"/>
</dbReference>
<dbReference type="GO" id="GO:0005634">
    <property type="term" value="C:nucleus"/>
    <property type="evidence" value="ECO:0007669"/>
    <property type="project" value="TreeGrafter"/>
</dbReference>